<keyword evidence="1" id="KW-0560">Oxidoreductase</keyword>
<dbReference type="RefSeq" id="WP_068123377.1">
    <property type="nucleotide sequence ID" value="NZ_CCXJ01000641.1"/>
</dbReference>
<dbReference type="SUPFAM" id="SSF51430">
    <property type="entry name" value="NAD(P)-linked oxidoreductase"/>
    <property type="match status" value="1"/>
</dbReference>
<dbReference type="InterPro" id="IPR036812">
    <property type="entry name" value="NAD(P)_OxRdtase_dom_sf"/>
</dbReference>
<evidence type="ECO:0000313" key="3">
    <source>
        <dbReference type="EMBL" id="MDP9820819.1"/>
    </source>
</evidence>
<evidence type="ECO:0000256" key="1">
    <source>
        <dbReference type="ARBA" id="ARBA00023002"/>
    </source>
</evidence>
<accession>A0ABT9NK84</accession>
<reference evidence="3 4" key="1">
    <citation type="submission" date="2023-07" db="EMBL/GenBank/DDBJ databases">
        <title>Sequencing the genomes of 1000 actinobacteria strains.</title>
        <authorList>
            <person name="Klenk H.-P."/>
        </authorList>
    </citation>
    <scope>NUCLEOTIDE SEQUENCE [LARGE SCALE GENOMIC DNA]</scope>
    <source>
        <strain evidence="3 4">GD13</strain>
    </source>
</reference>
<dbReference type="InterPro" id="IPR020471">
    <property type="entry name" value="AKR"/>
</dbReference>
<dbReference type="InterPro" id="IPR023210">
    <property type="entry name" value="NADP_OxRdtase_dom"/>
</dbReference>
<evidence type="ECO:0000313" key="4">
    <source>
        <dbReference type="Proteomes" id="UP001240447"/>
    </source>
</evidence>
<organism evidence="3 4">
    <name type="scientific">Nocardioides massiliensis</name>
    <dbReference type="NCBI Taxonomy" id="1325935"/>
    <lineage>
        <taxon>Bacteria</taxon>
        <taxon>Bacillati</taxon>
        <taxon>Actinomycetota</taxon>
        <taxon>Actinomycetes</taxon>
        <taxon>Propionibacteriales</taxon>
        <taxon>Nocardioidaceae</taxon>
        <taxon>Nocardioides</taxon>
    </lineage>
</organism>
<dbReference type="PANTHER" id="PTHR43364:SF4">
    <property type="entry name" value="NAD(P)-LINKED OXIDOREDUCTASE SUPERFAMILY PROTEIN"/>
    <property type="match status" value="1"/>
</dbReference>
<dbReference type="PRINTS" id="PR00069">
    <property type="entry name" value="ALDKETRDTASE"/>
</dbReference>
<gene>
    <name evidence="3" type="ORF">J2S59_000628</name>
</gene>
<dbReference type="Proteomes" id="UP001240447">
    <property type="component" value="Unassembled WGS sequence"/>
</dbReference>
<dbReference type="Gene3D" id="3.20.20.100">
    <property type="entry name" value="NADP-dependent oxidoreductase domain"/>
    <property type="match status" value="1"/>
</dbReference>
<proteinExistence type="predicted"/>
<keyword evidence="4" id="KW-1185">Reference proteome</keyword>
<comment type="caution">
    <text evidence="3">The sequence shown here is derived from an EMBL/GenBank/DDBJ whole genome shotgun (WGS) entry which is preliminary data.</text>
</comment>
<dbReference type="InterPro" id="IPR050523">
    <property type="entry name" value="AKR_Detox_Biosynth"/>
</dbReference>
<name>A0ABT9NK84_9ACTN</name>
<evidence type="ECO:0000259" key="2">
    <source>
        <dbReference type="Pfam" id="PF00248"/>
    </source>
</evidence>
<protein>
    <submittedName>
        <fullName evidence="3">Aryl-alcohol dehydrogenase-like predicted oxidoreductase</fullName>
    </submittedName>
</protein>
<dbReference type="PANTHER" id="PTHR43364">
    <property type="entry name" value="NADH-SPECIFIC METHYLGLYOXAL REDUCTASE-RELATED"/>
    <property type="match status" value="1"/>
</dbReference>
<dbReference type="Pfam" id="PF00248">
    <property type="entry name" value="Aldo_ket_red"/>
    <property type="match status" value="1"/>
</dbReference>
<dbReference type="EMBL" id="JAUSQM010000001">
    <property type="protein sequence ID" value="MDP9820819.1"/>
    <property type="molecule type" value="Genomic_DNA"/>
</dbReference>
<feature type="domain" description="NADP-dependent oxidoreductase" evidence="2">
    <location>
        <begin position="16"/>
        <end position="315"/>
    </location>
</feature>
<sequence length="342" mass="36935">MEYRVLGASGVRVSALGLGGMGFGRWANSNAGDCAAIIRAAIDAGINLIDTADVYSHGESEQFIGRAIEGRRDGVVLATKFHHSMGPDVNMQGNSRRWITRAVEDSLRRLGTDWIDLYQVHRPDPGTDIAETLEALTDLVRAGKIRMFGCSTFRPHEIIEAQWAARERQTGRLVSEQPPYSLLARGIEADLLPVCAEQKMGAITWSPLAGGWLSGHFVPEGGTDAAQIHRRRRNASRFDPAEASNQQKLAALDQFHSLAADSGIPLPHLAVAFAKNHPAVSSVLLGPRSMEQLTSLLPAADTMLTPDVLDAVDDIVSPGTTINPADAGWGANAALRLARRRR</sequence>